<evidence type="ECO:0000313" key="1">
    <source>
        <dbReference type="EMBL" id="KIM59464.1"/>
    </source>
</evidence>
<accession>A0A0C3DTE4</accession>
<name>A0A0C3DTE4_9AGAM</name>
<reference evidence="1 2" key="1">
    <citation type="submission" date="2014-04" db="EMBL/GenBank/DDBJ databases">
        <authorList>
            <consortium name="DOE Joint Genome Institute"/>
            <person name="Kuo A."/>
            <person name="Kohler A."/>
            <person name="Nagy L.G."/>
            <person name="Floudas D."/>
            <person name="Copeland A."/>
            <person name="Barry K.W."/>
            <person name="Cichocki N."/>
            <person name="Veneault-Fourrey C."/>
            <person name="LaButti K."/>
            <person name="Lindquist E.A."/>
            <person name="Lipzen A."/>
            <person name="Lundell T."/>
            <person name="Morin E."/>
            <person name="Murat C."/>
            <person name="Sun H."/>
            <person name="Tunlid A."/>
            <person name="Henrissat B."/>
            <person name="Grigoriev I.V."/>
            <person name="Hibbett D.S."/>
            <person name="Martin F."/>
            <person name="Nordberg H.P."/>
            <person name="Cantor M.N."/>
            <person name="Hua S.X."/>
        </authorList>
    </citation>
    <scope>NUCLEOTIDE SEQUENCE [LARGE SCALE GENOMIC DNA]</scope>
    <source>
        <strain evidence="1 2">Foug A</strain>
    </source>
</reference>
<feature type="non-terminal residue" evidence="1">
    <location>
        <position position="1"/>
    </location>
</feature>
<evidence type="ECO:0000313" key="2">
    <source>
        <dbReference type="Proteomes" id="UP000053989"/>
    </source>
</evidence>
<dbReference type="InParanoid" id="A0A0C3DTE4"/>
<dbReference type="HOGENOM" id="CLU_006344_17_2_1"/>
<dbReference type="EMBL" id="KN822073">
    <property type="protein sequence ID" value="KIM59464.1"/>
    <property type="molecule type" value="Genomic_DNA"/>
</dbReference>
<keyword evidence="2" id="KW-1185">Reference proteome</keyword>
<sequence>IVTWVETYFEITWGKAKAKNLMDKIDRRIAAVPPFPGLRRFPQGRKFKQWTGDDSKALMKVVFLPAIVGLVPDKMV</sequence>
<feature type="non-terminal residue" evidence="1">
    <location>
        <position position="76"/>
    </location>
</feature>
<dbReference type="Proteomes" id="UP000053989">
    <property type="component" value="Unassembled WGS sequence"/>
</dbReference>
<reference evidence="2" key="2">
    <citation type="submission" date="2015-01" db="EMBL/GenBank/DDBJ databases">
        <title>Evolutionary Origins and Diversification of the Mycorrhizal Mutualists.</title>
        <authorList>
            <consortium name="DOE Joint Genome Institute"/>
            <consortium name="Mycorrhizal Genomics Consortium"/>
            <person name="Kohler A."/>
            <person name="Kuo A."/>
            <person name="Nagy L.G."/>
            <person name="Floudas D."/>
            <person name="Copeland A."/>
            <person name="Barry K.W."/>
            <person name="Cichocki N."/>
            <person name="Veneault-Fourrey C."/>
            <person name="LaButti K."/>
            <person name="Lindquist E.A."/>
            <person name="Lipzen A."/>
            <person name="Lundell T."/>
            <person name="Morin E."/>
            <person name="Murat C."/>
            <person name="Riley R."/>
            <person name="Ohm R."/>
            <person name="Sun H."/>
            <person name="Tunlid A."/>
            <person name="Henrissat B."/>
            <person name="Grigoriev I.V."/>
            <person name="Hibbett D.S."/>
            <person name="Martin F."/>
        </authorList>
    </citation>
    <scope>NUCLEOTIDE SEQUENCE [LARGE SCALE GENOMIC DNA]</scope>
    <source>
        <strain evidence="2">Foug A</strain>
    </source>
</reference>
<protein>
    <submittedName>
        <fullName evidence="1">Uncharacterized protein</fullName>
    </submittedName>
</protein>
<gene>
    <name evidence="1" type="ORF">SCLCIDRAFT_92590</name>
</gene>
<dbReference type="STRING" id="1036808.A0A0C3DTE4"/>
<dbReference type="OrthoDB" id="3199698at2759"/>
<organism evidence="1 2">
    <name type="scientific">Scleroderma citrinum Foug A</name>
    <dbReference type="NCBI Taxonomy" id="1036808"/>
    <lineage>
        <taxon>Eukaryota</taxon>
        <taxon>Fungi</taxon>
        <taxon>Dikarya</taxon>
        <taxon>Basidiomycota</taxon>
        <taxon>Agaricomycotina</taxon>
        <taxon>Agaricomycetes</taxon>
        <taxon>Agaricomycetidae</taxon>
        <taxon>Boletales</taxon>
        <taxon>Sclerodermatineae</taxon>
        <taxon>Sclerodermataceae</taxon>
        <taxon>Scleroderma</taxon>
    </lineage>
</organism>
<dbReference type="AlphaFoldDB" id="A0A0C3DTE4"/>
<proteinExistence type="predicted"/>